<gene>
    <name evidence="1" type="ORF">S01H4_38626</name>
</gene>
<dbReference type="InterPro" id="IPR041492">
    <property type="entry name" value="HAD_2"/>
</dbReference>
<dbReference type="NCBIfam" id="TIGR01549">
    <property type="entry name" value="HAD-SF-IA-v1"/>
    <property type="match status" value="1"/>
</dbReference>
<dbReference type="InterPro" id="IPR023214">
    <property type="entry name" value="HAD_sf"/>
</dbReference>
<dbReference type="Gene3D" id="3.40.50.1000">
    <property type="entry name" value="HAD superfamily/HAD-like"/>
    <property type="match status" value="1"/>
</dbReference>
<dbReference type="InterPro" id="IPR036412">
    <property type="entry name" value="HAD-like_sf"/>
</dbReference>
<evidence type="ECO:0008006" key="2">
    <source>
        <dbReference type="Google" id="ProtNLM"/>
    </source>
</evidence>
<dbReference type="InterPro" id="IPR006439">
    <property type="entry name" value="HAD-SF_hydro_IA"/>
</dbReference>
<dbReference type="SUPFAM" id="SSF56784">
    <property type="entry name" value="HAD-like"/>
    <property type="match status" value="1"/>
</dbReference>
<dbReference type="InterPro" id="IPR023198">
    <property type="entry name" value="PGP-like_dom2"/>
</dbReference>
<organism evidence="1">
    <name type="scientific">marine sediment metagenome</name>
    <dbReference type="NCBI Taxonomy" id="412755"/>
    <lineage>
        <taxon>unclassified sequences</taxon>
        <taxon>metagenomes</taxon>
        <taxon>ecological metagenomes</taxon>
    </lineage>
</organism>
<dbReference type="Pfam" id="PF13419">
    <property type="entry name" value="HAD_2"/>
    <property type="match status" value="1"/>
</dbReference>
<accession>X1BAW6</accession>
<proteinExistence type="predicted"/>
<dbReference type="EMBL" id="BART01020845">
    <property type="protein sequence ID" value="GAG92989.1"/>
    <property type="molecule type" value="Genomic_DNA"/>
</dbReference>
<sequence>MDAGEMKQAYYLRLLHSKKIKTFTAAFNLINELLEHDILLAAASSSKNTKEVLKMVKLIDKFTTIVTGYDFEHGKPDPEIFLTAAKRLKLEPTECIVLEDSVAGIQAAKAGGFLCVGIDRHHKPQHYKLADLHVPNLKMCIMKR</sequence>
<dbReference type="PANTHER" id="PTHR43481">
    <property type="entry name" value="FRUCTOSE-1-PHOSPHATE PHOSPHATASE"/>
    <property type="match status" value="1"/>
</dbReference>
<dbReference type="PANTHER" id="PTHR43481:SF4">
    <property type="entry name" value="GLYCEROL-1-PHOSPHATE PHOSPHOHYDROLASE 1-RELATED"/>
    <property type="match status" value="1"/>
</dbReference>
<comment type="caution">
    <text evidence="1">The sequence shown here is derived from an EMBL/GenBank/DDBJ whole genome shotgun (WGS) entry which is preliminary data.</text>
</comment>
<reference evidence="1" key="1">
    <citation type="journal article" date="2014" name="Front. Microbiol.">
        <title>High frequency of phylogenetically diverse reductive dehalogenase-homologous genes in deep subseafloor sedimentary metagenomes.</title>
        <authorList>
            <person name="Kawai M."/>
            <person name="Futagami T."/>
            <person name="Toyoda A."/>
            <person name="Takaki Y."/>
            <person name="Nishi S."/>
            <person name="Hori S."/>
            <person name="Arai W."/>
            <person name="Tsubouchi T."/>
            <person name="Morono Y."/>
            <person name="Uchiyama I."/>
            <person name="Ito T."/>
            <person name="Fujiyama A."/>
            <person name="Inagaki F."/>
            <person name="Takami H."/>
        </authorList>
    </citation>
    <scope>NUCLEOTIDE SEQUENCE</scope>
    <source>
        <strain evidence="1">Expedition CK06-06</strain>
    </source>
</reference>
<dbReference type="Gene3D" id="1.10.150.240">
    <property type="entry name" value="Putative phosphatase, domain 2"/>
    <property type="match status" value="1"/>
</dbReference>
<protein>
    <recommendedName>
        <fullName evidence="2">Beta-phosphoglucomutase</fullName>
    </recommendedName>
</protein>
<evidence type="ECO:0000313" key="1">
    <source>
        <dbReference type="EMBL" id="GAG92989.1"/>
    </source>
</evidence>
<dbReference type="InterPro" id="IPR051806">
    <property type="entry name" value="HAD-like_SPP"/>
</dbReference>
<dbReference type="GO" id="GO:0050308">
    <property type="term" value="F:sugar-phosphatase activity"/>
    <property type="evidence" value="ECO:0007669"/>
    <property type="project" value="TreeGrafter"/>
</dbReference>
<dbReference type="NCBIfam" id="TIGR01509">
    <property type="entry name" value="HAD-SF-IA-v3"/>
    <property type="match status" value="1"/>
</dbReference>
<dbReference type="AlphaFoldDB" id="X1BAW6"/>
<name>X1BAW6_9ZZZZ</name>